<evidence type="ECO:0000313" key="5">
    <source>
        <dbReference type="Proteomes" id="UP000264006"/>
    </source>
</evidence>
<evidence type="ECO:0000256" key="1">
    <source>
        <dbReference type="ARBA" id="ARBA00023122"/>
    </source>
</evidence>
<dbReference type="SUPFAM" id="SSF54631">
    <property type="entry name" value="CBS-domain pair"/>
    <property type="match status" value="1"/>
</dbReference>
<organism evidence="4 5">
    <name type="scientific">Euzebya pacifica</name>
    <dbReference type="NCBI Taxonomy" id="1608957"/>
    <lineage>
        <taxon>Bacteria</taxon>
        <taxon>Bacillati</taxon>
        <taxon>Actinomycetota</taxon>
        <taxon>Nitriliruptoria</taxon>
        <taxon>Euzebyales</taxon>
    </lineage>
</organism>
<feature type="domain" description="CBS" evidence="3">
    <location>
        <begin position="82"/>
        <end position="138"/>
    </location>
</feature>
<dbReference type="PROSITE" id="PS51371">
    <property type="entry name" value="CBS"/>
    <property type="match status" value="2"/>
</dbReference>
<sequence length="146" mass="15243">MTVRQWMANDPVVVEPTTEVHQARATMQRNGIRHLPVVQEGMLVGIVSDRDVRIDEGSLAECGSLDGVKAVSGHGRDVASVMAASVHHIGPDASVGDAARVMMSRHISAVPVVEDGRLVGIITTTDCLLAALTADPDLGSAATPSD</sequence>
<dbReference type="AlphaFoldDB" id="A0A346XYQ4"/>
<feature type="domain" description="CBS" evidence="3">
    <location>
        <begin position="7"/>
        <end position="65"/>
    </location>
</feature>
<dbReference type="PANTHER" id="PTHR43080">
    <property type="entry name" value="CBS DOMAIN-CONTAINING PROTEIN CBSX3, MITOCHONDRIAL"/>
    <property type="match status" value="1"/>
</dbReference>
<evidence type="ECO:0000259" key="3">
    <source>
        <dbReference type="PROSITE" id="PS51371"/>
    </source>
</evidence>
<dbReference type="KEGG" id="euz:DVS28_a2672"/>
<keyword evidence="5" id="KW-1185">Reference proteome</keyword>
<dbReference type="RefSeq" id="WP_114591854.1">
    <property type="nucleotide sequence ID" value="NZ_CP031165.1"/>
</dbReference>
<dbReference type="Gene3D" id="3.10.580.10">
    <property type="entry name" value="CBS-domain"/>
    <property type="match status" value="1"/>
</dbReference>
<dbReference type="SMART" id="SM00116">
    <property type="entry name" value="CBS"/>
    <property type="match status" value="2"/>
</dbReference>
<protein>
    <submittedName>
        <fullName evidence="4">CBS domain protein AcuB</fullName>
    </submittedName>
</protein>
<dbReference type="CDD" id="cd04584">
    <property type="entry name" value="CBS_pair_AcuB_like"/>
    <property type="match status" value="1"/>
</dbReference>
<dbReference type="InterPro" id="IPR000644">
    <property type="entry name" value="CBS_dom"/>
</dbReference>
<keyword evidence="1 2" id="KW-0129">CBS domain</keyword>
<dbReference type="InterPro" id="IPR046342">
    <property type="entry name" value="CBS_dom_sf"/>
</dbReference>
<gene>
    <name evidence="4" type="ORF">DVS28_a2672</name>
</gene>
<dbReference type="EMBL" id="CP031165">
    <property type="protein sequence ID" value="AXV07351.1"/>
    <property type="molecule type" value="Genomic_DNA"/>
</dbReference>
<dbReference type="InterPro" id="IPR051257">
    <property type="entry name" value="Diverse_CBS-Domain"/>
</dbReference>
<accession>A0A346XYQ4</accession>
<evidence type="ECO:0000256" key="2">
    <source>
        <dbReference type="PROSITE-ProRule" id="PRU00703"/>
    </source>
</evidence>
<evidence type="ECO:0000313" key="4">
    <source>
        <dbReference type="EMBL" id="AXV07351.1"/>
    </source>
</evidence>
<dbReference type="OrthoDB" id="9799454at2"/>
<dbReference type="Pfam" id="PF00571">
    <property type="entry name" value="CBS"/>
    <property type="match status" value="2"/>
</dbReference>
<proteinExistence type="predicted"/>
<dbReference type="PANTHER" id="PTHR43080:SF2">
    <property type="entry name" value="CBS DOMAIN-CONTAINING PROTEIN"/>
    <property type="match status" value="1"/>
</dbReference>
<reference evidence="4 5" key="1">
    <citation type="submission" date="2018-09" db="EMBL/GenBank/DDBJ databases">
        <title>Complete genome sequence of Euzebya sp. DY32-46 isolated from seawater of Pacific Ocean.</title>
        <authorList>
            <person name="Xu L."/>
            <person name="Wu Y.-H."/>
            <person name="Xu X.-W."/>
        </authorList>
    </citation>
    <scope>NUCLEOTIDE SEQUENCE [LARGE SCALE GENOMIC DNA]</scope>
    <source>
        <strain evidence="4 5">DY32-46</strain>
    </source>
</reference>
<dbReference type="Proteomes" id="UP000264006">
    <property type="component" value="Chromosome"/>
</dbReference>
<name>A0A346XYQ4_9ACTN</name>